<dbReference type="PROSITE" id="PS50076">
    <property type="entry name" value="DNAJ_2"/>
    <property type="match status" value="1"/>
</dbReference>
<dbReference type="PANTHER" id="PTHR43096">
    <property type="entry name" value="DNAJ HOMOLOG 1, MITOCHONDRIAL-RELATED"/>
    <property type="match status" value="1"/>
</dbReference>
<feature type="compositionally biased region" description="Low complexity" evidence="1">
    <location>
        <begin position="109"/>
        <end position="121"/>
    </location>
</feature>
<feature type="region of interest" description="Disordered" evidence="1">
    <location>
        <begin position="61"/>
        <end position="161"/>
    </location>
</feature>
<evidence type="ECO:0000256" key="1">
    <source>
        <dbReference type="SAM" id="MobiDB-lite"/>
    </source>
</evidence>
<feature type="compositionally biased region" description="Basic residues" evidence="1">
    <location>
        <begin position="496"/>
        <end position="505"/>
    </location>
</feature>
<reference evidence="3 4" key="1">
    <citation type="submission" date="2022-12" db="EMBL/GenBank/DDBJ databases">
        <title>Chromosome-level genome of Tegillarca granosa.</title>
        <authorList>
            <person name="Kim J."/>
        </authorList>
    </citation>
    <scope>NUCLEOTIDE SEQUENCE [LARGE SCALE GENOMIC DNA]</scope>
    <source>
        <strain evidence="3">Teg-2019</strain>
        <tissue evidence="3">Adductor muscle</tissue>
    </source>
</reference>
<proteinExistence type="predicted"/>
<accession>A0ABQ9FI23</accession>
<evidence type="ECO:0000313" key="4">
    <source>
        <dbReference type="Proteomes" id="UP001217089"/>
    </source>
</evidence>
<dbReference type="SUPFAM" id="SSF46565">
    <property type="entry name" value="Chaperone J-domain"/>
    <property type="match status" value="1"/>
</dbReference>
<dbReference type="CDD" id="cd06257">
    <property type="entry name" value="DnaJ"/>
    <property type="match status" value="1"/>
</dbReference>
<dbReference type="Proteomes" id="UP001217089">
    <property type="component" value="Unassembled WGS sequence"/>
</dbReference>
<dbReference type="PANTHER" id="PTHR43096:SF22">
    <property type="entry name" value="MOLECULAR CHAPERONE HSP40_DNAJ FAMILY PROTEIN"/>
    <property type="match status" value="1"/>
</dbReference>
<name>A0ABQ9FI23_TEGGR</name>
<feature type="compositionally biased region" description="Basic and acidic residues" evidence="1">
    <location>
        <begin position="61"/>
        <end position="77"/>
    </location>
</feature>
<dbReference type="EMBL" id="JARBDR010000328">
    <property type="protein sequence ID" value="KAJ8316172.1"/>
    <property type="molecule type" value="Genomic_DNA"/>
</dbReference>
<gene>
    <name evidence="3" type="ORF">KUTeg_006186</name>
</gene>
<feature type="compositionally biased region" description="Basic and acidic residues" evidence="1">
    <location>
        <begin position="464"/>
        <end position="482"/>
    </location>
</feature>
<dbReference type="Pfam" id="PF00226">
    <property type="entry name" value="DnaJ"/>
    <property type="match status" value="1"/>
</dbReference>
<feature type="domain" description="J" evidence="2">
    <location>
        <begin position="6"/>
        <end position="70"/>
    </location>
</feature>
<feature type="compositionally biased region" description="Basic residues" evidence="1">
    <location>
        <begin position="141"/>
        <end position="152"/>
    </location>
</feature>
<dbReference type="InterPro" id="IPR036869">
    <property type="entry name" value="J_dom_sf"/>
</dbReference>
<evidence type="ECO:0000313" key="3">
    <source>
        <dbReference type="EMBL" id="KAJ8316172.1"/>
    </source>
</evidence>
<dbReference type="InterPro" id="IPR001623">
    <property type="entry name" value="DnaJ_domain"/>
</dbReference>
<protein>
    <recommendedName>
        <fullName evidence="2">J domain-containing protein</fullName>
    </recommendedName>
</protein>
<organism evidence="3 4">
    <name type="scientific">Tegillarca granosa</name>
    <name type="common">Malaysian cockle</name>
    <name type="synonym">Anadara granosa</name>
    <dbReference type="NCBI Taxonomy" id="220873"/>
    <lineage>
        <taxon>Eukaryota</taxon>
        <taxon>Metazoa</taxon>
        <taxon>Spiralia</taxon>
        <taxon>Lophotrochozoa</taxon>
        <taxon>Mollusca</taxon>
        <taxon>Bivalvia</taxon>
        <taxon>Autobranchia</taxon>
        <taxon>Pteriomorphia</taxon>
        <taxon>Arcoida</taxon>
        <taxon>Arcoidea</taxon>
        <taxon>Arcidae</taxon>
        <taxon>Tegillarca</taxon>
    </lineage>
</organism>
<keyword evidence="4" id="KW-1185">Reference proteome</keyword>
<feature type="region of interest" description="Disordered" evidence="1">
    <location>
        <begin position="413"/>
        <end position="505"/>
    </location>
</feature>
<comment type="caution">
    <text evidence="3">The sequence shown here is derived from an EMBL/GenBank/DDBJ whole genome shotgun (WGS) entry which is preliminary data.</text>
</comment>
<feature type="compositionally biased region" description="Low complexity" evidence="1">
    <location>
        <begin position="87"/>
        <end position="100"/>
    </location>
</feature>
<feature type="compositionally biased region" description="Basic and acidic residues" evidence="1">
    <location>
        <begin position="122"/>
        <end position="140"/>
    </location>
</feature>
<evidence type="ECO:0000259" key="2">
    <source>
        <dbReference type="PROSITE" id="PS50076"/>
    </source>
</evidence>
<dbReference type="SMART" id="SM00271">
    <property type="entry name" value="DnaJ"/>
    <property type="match status" value="1"/>
</dbReference>
<dbReference type="PRINTS" id="PR00625">
    <property type="entry name" value="JDOMAIN"/>
</dbReference>
<sequence length="505" mass="58248">MTKDKNYFEVLQVKPGASEEEIKKSYRSLAKKFHPDKNKDPGAEEKFKEISAAYDYLKSSDRREIHERDLNREEKKNSKSNSGGGFSFKFKTGESSSTYDTKFDDKDYTGPYSKYSGSKSKAYGEDDGFKFKFSSDDKSKQKSKFKSRKTKKPWTQDWNDEEEIPGYGNTFSFAFKTFVDDLDSNFSMFFSTSADGPFEFSAFYGGSDPFAEFFGSSGADASNAFGKSRKSKPAPRPKRNVAHEYGYTGGLNEEFLFSPRRDFSESDFEDVHVDKDKFRFSSDSESEEDEDDYSDFRFKCTHCGMRLPIDRLRSHEPMCARRRNNSGNKEFGEKTGDWRQTHEELLRNLRKAKQEAKTRVETDEVYCKFCGRSFSKSAAERHMPVCEKWTKTHGSPMHKKGGDIGSKYQRAKEYARKVPKPKSHFDDDDNIHSPRSHQSKTNNDFHHKQRSKNTDDSPPSFKSKTTDESTYSKEPFNSKDTETPSPRYAKAFPKSNKFKSKISDE</sequence>
<dbReference type="Gene3D" id="1.10.287.110">
    <property type="entry name" value="DnaJ domain"/>
    <property type="match status" value="1"/>
</dbReference>